<dbReference type="STRING" id="246196.MSMEG_5692"/>
<accession>A0R437</accession>
<dbReference type="PATRIC" id="fig|246196.19.peg.5547"/>
<reference evidence="1 2" key="1">
    <citation type="submission" date="2006-10" db="EMBL/GenBank/DDBJ databases">
        <authorList>
            <person name="Fleischmann R.D."/>
            <person name="Dodson R.J."/>
            <person name="Haft D.H."/>
            <person name="Merkel J.S."/>
            <person name="Nelson W.C."/>
            <person name="Fraser C.M."/>
        </authorList>
    </citation>
    <scope>NUCLEOTIDE SEQUENCE [LARGE SCALE GENOMIC DNA]</scope>
    <source>
        <strain evidence="2">ATCC 700084 / mc(2)155</strain>
    </source>
</reference>
<evidence type="ECO:0000313" key="1">
    <source>
        <dbReference type="EMBL" id="ABK69822.1"/>
    </source>
</evidence>
<dbReference type="KEGG" id="msm:MSMEG_5692"/>
<evidence type="ECO:0000313" key="2">
    <source>
        <dbReference type="Proteomes" id="UP000000757"/>
    </source>
</evidence>
<sequence>MHQAVHARAHLAAACRGGAGHGDALAGSRLSCGTGSPSRPRALSARGLFVQWREPAVRARHRGPARPAVRLVAGIVGHPGMLRAAIAWRPRRVVSHFSILSYPTAQGSQATGVAPGCAGQALWTRWKV</sequence>
<dbReference type="Proteomes" id="UP000000757">
    <property type="component" value="Chromosome"/>
</dbReference>
<dbReference type="EMBL" id="CP000480">
    <property type="protein sequence ID" value="ABK69822.1"/>
    <property type="molecule type" value="Genomic_DNA"/>
</dbReference>
<proteinExistence type="predicted"/>
<dbReference type="AlphaFoldDB" id="A0R437"/>
<keyword evidence="2" id="KW-1185">Reference proteome</keyword>
<name>A0R437_MYCS2</name>
<gene>
    <name evidence="1" type="ordered locus">MSMEG_5692</name>
</gene>
<protein>
    <submittedName>
        <fullName evidence="1">Uncharacterized protein</fullName>
    </submittedName>
</protein>
<organism evidence="1 2">
    <name type="scientific">Mycolicibacterium smegmatis (strain ATCC 700084 / mc(2)155)</name>
    <name type="common">Mycobacterium smegmatis</name>
    <dbReference type="NCBI Taxonomy" id="246196"/>
    <lineage>
        <taxon>Bacteria</taxon>
        <taxon>Bacillati</taxon>
        <taxon>Actinomycetota</taxon>
        <taxon>Actinomycetes</taxon>
        <taxon>Mycobacteriales</taxon>
        <taxon>Mycobacteriaceae</taxon>
        <taxon>Mycolicibacterium</taxon>
    </lineage>
</organism>